<reference evidence="2 3" key="1">
    <citation type="submission" date="2024-06" db="EMBL/GenBank/DDBJ databases">
        <title>The Natural Products Discovery Center: Release of the First 8490 Sequenced Strains for Exploring Actinobacteria Biosynthetic Diversity.</title>
        <authorList>
            <person name="Kalkreuter E."/>
            <person name="Kautsar S.A."/>
            <person name="Yang D."/>
            <person name="Bader C.D."/>
            <person name="Teijaro C.N."/>
            <person name="Fluegel L."/>
            <person name="Davis C.M."/>
            <person name="Simpson J.R."/>
            <person name="Lauterbach L."/>
            <person name="Steele A.D."/>
            <person name="Gui C."/>
            <person name="Meng S."/>
            <person name="Li G."/>
            <person name="Viehrig K."/>
            <person name="Ye F."/>
            <person name="Su P."/>
            <person name="Kiefer A.F."/>
            <person name="Nichols A."/>
            <person name="Cepeda A.J."/>
            <person name="Yan W."/>
            <person name="Fan B."/>
            <person name="Jiang Y."/>
            <person name="Adhikari A."/>
            <person name="Zheng C.-J."/>
            <person name="Schuster L."/>
            <person name="Cowan T.M."/>
            <person name="Smanski M.J."/>
            <person name="Chevrette M.G."/>
            <person name="De Carvalho L.P.S."/>
            <person name="Shen B."/>
        </authorList>
    </citation>
    <scope>NUCLEOTIDE SEQUENCE [LARGE SCALE GENOMIC DNA]</scope>
    <source>
        <strain evidence="2 3">NPDC000634</strain>
    </source>
</reference>
<proteinExistence type="predicted"/>
<keyword evidence="1" id="KW-0732">Signal</keyword>
<sequence length="148" mass="15221">MSLTRRDFTRKSAITGAGVALAGSVGALATAPNALAATDIDNDEAESARGGHHGVGYGPLVSDPNGILALPAGFAYKIITYSGRTKLESGEFTPSNHDGTATFEGPRGTTLLVNNHELAGARAQWPHPVPLTEGLVYDPAAAGGTRPW</sequence>
<dbReference type="Pfam" id="PF05787">
    <property type="entry name" value="PhoX"/>
    <property type="match status" value="1"/>
</dbReference>
<dbReference type="PROSITE" id="PS51318">
    <property type="entry name" value="TAT"/>
    <property type="match status" value="1"/>
</dbReference>
<dbReference type="InterPro" id="IPR008557">
    <property type="entry name" value="PhoX"/>
</dbReference>
<dbReference type="PANTHER" id="PTHR35399:SF4">
    <property type="entry name" value="MEMBRANE PROTEIN"/>
    <property type="match status" value="1"/>
</dbReference>
<evidence type="ECO:0000313" key="2">
    <source>
        <dbReference type="EMBL" id="MER6985169.1"/>
    </source>
</evidence>
<feature type="chain" id="PRO_5047182862" evidence="1">
    <location>
        <begin position="37"/>
        <end position="148"/>
    </location>
</feature>
<evidence type="ECO:0000256" key="1">
    <source>
        <dbReference type="SAM" id="SignalP"/>
    </source>
</evidence>
<dbReference type="PANTHER" id="PTHR35399">
    <property type="entry name" value="SLR8030 PROTEIN"/>
    <property type="match status" value="1"/>
</dbReference>
<dbReference type="EMBL" id="JBEPCU010002257">
    <property type="protein sequence ID" value="MER6985169.1"/>
    <property type="molecule type" value="Genomic_DNA"/>
</dbReference>
<feature type="non-terminal residue" evidence="2">
    <location>
        <position position="148"/>
    </location>
</feature>
<dbReference type="InterPro" id="IPR006311">
    <property type="entry name" value="TAT_signal"/>
</dbReference>
<feature type="signal peptide" evidence="1">
    <location>
        <begin position="1"/>
        <end position="36"/>
    </location>
</feature>
<comment type="caution">
    <text evidence="2">The sequence shown here is derived from an EMBL/GenBank/DDBJ whole genome shotgun (WGS) entry which is preliminary data.</text>
</comment>
<keyword evidence="3" id="KW-1185">Reference proteome</keyword>
<name>A0ABV1WLX3_9ACTN</name>
<protein>
    <submittedName>
        <fullName evidence="2">Alkaline phosphatase PhoX</fullName>
    </submittedName>
</protein>
<gene>
    <name evidence="2" type="ORF">ABT317_51605</name>
</gene>
<organism evidence="2 3">
    <name type="scientific">Streptomyces carpinensis</name>
    <dbReference type="NCBI Taxonomy" id="66369"/>
    <lineage>
        <taxon>Bacteria</taxon>
        <taxon>Bacillati</taxon>
        <taxon>Actinomycetota</taxon>
        <taxon>Actinomycetes</taxon>
        <taxon>Kitasatosporales</taxon>
        <taxon>Streptomycetaceae</taxon>
        <taxon>Streptomyces</taxon>
    </lineage>
</organism>
<dbReference type="Proteomes" id="UP001458415">
    <property type="component" value="Unassembled WGS sequence"/>
</dbReference>
<accession>A0ABV1WLX3</accession>
<evidence type="ECO:0000313" key="3">
    <source>
        <dbReference type="Proteomes" id="UP001458415"/>
    </source>
</evidence>